<name>A0A9X6RKS2_HYPEX</name>
<evidence type="ECO:0000256" key="6">
    <source>
        <dbReference type="ARBA" id="ARBA00022989"/>
    </source>
</evidence>
<dbReference type="EMBL" id="MTYJ01000230">
    <property type="protein sequence ID" value="OWA51513.1"/>
    <property type="molecule type" value="Genomic_DNA"/>
</dbReference>
<comment type="subcellular location">
    <subcellularLocation>
        <location evidence="1">Golgi apparatus membrane</location>
        <topology evidence="1">Single-pass type II membrane protein</topology>
    </subcellularLocation>
</comment>
<evidence type="ECO:0000313" key="11">
    <source>
        <dbReference type="Proteomes" id="UP000192578"/>
    </source>
</evidence>
<evidence type="ECO:0000256" key="4">
    <source>
        <dbReference type="ARBA" id="ARBA00022692"/>
    </source>
</evidence>
<dbReference type="PANTHER" id="PTHR14647">
    <property type="entry name" value="GALACTOSE-3-O-SULFOTRANSFERASE"/>
    <property type="match status" value="1"/>
</dbReference>
<keyword evidence="6" id="KW-1133">Transmembrane helix</keyword>
<keyword evidence="7" id="KW-0333">Golgi apparatus</keyword>
<organism evidence="10 11">
    <name type="scientific">Hypsibius exemplaris</name>
    <name type="common">Freshwater tardigrade</name>
    <dbReference type="NCBI Taxonomy" id="2072580"/>
    <lineage>
        <taxon>Eukaryota</taxon>
        <taxon>Metazoa</taxon>
        <taxon>Ecdysozoa</taxon>
        <taxon>Tardigrada</taxon>
        <taxon>Eutardigrada</taxon>
        <taxon>Parachela</taxon>
        <taxon>Hypsibioidea</taxon>
        <taxon>Hypsibiidae</taxon>
        <taxon>Hypsibius</taxon>
    </lineage>
</organism>
<comment type="caution">
    <text evidence="10">The sequence shown here is derived from an EMBL/GenBank/DDBJ whole genome shotgun (WGS) entry which is preliminary data.</text>
</comment>
<protein>
    <submittedName>
        <fullName evidence="10">Galactosylceramide sulfotransferase</fullName>
    </submittedName>
</protein>
<evidence type="ECO:0000256" key="9">
    <source>
        <dbReference type="ARBA" id="ARBA00023180"/>
    </source>
</evidence>
<evidence type="ECO:0000256" key="3">
    <source>
        <dbReference type="ARBA" id="ARBA00022679"/>
    </source>
</evidence>
<keyword evidence="3" id="KW-0808">Transferase</keyword>
<keyword evidence="8" id="KW-0472">Membrane</keyword>
<sequence length="411" mass="47991">MSMAAKMDLRVRVKTLLLWLGSGAAFLLFYISVSTTTGPAGNGIVYFTANLSSLIALQTALSVNETGRCRRKVNVMFLKTHKCASSTVQNILMRYADLRNLTIVLPPDGNYLGHPVKFMANFTLPLPSVYSHHYNIFCHHTRWHEGNIRSIMPADTVFISILKEPAAMFESLYNWVKLDVRYGVPLETFIEDPLKHYKNSSIKDFARNPMMFDFGLDREDFQNPVAIQAKIAEIDRRFGLIMLSEFVDESLILLRELLCWEWEDIVVFRINSRRSEYKKRLSPYVQARIREWNSADHQLYQHFRERFHAETRRYGLTRMAEDLRLLRNLTREWYDFCVARNVARNETQDLRFQVWHPTVTGFQLTESGLRNPVCVRLAMAENPYTDALRAKLWPAFVMSKLIKPQKANDFW</sequence>
<dbReference type="Gene3D" id="3.40.50.300">
    <property type="entry name" value="P-loop containing nucleotide triphosphate hydrolases"/>
    <property type="match status" value="1"/>
</dbReference>
<keyword evidence="11" id="KW-1185">Reference proteome</keyword>
<reference evidence="11" key="1">
    <citation type="submission" date="2017-01" db="EMBL/GenBank/DDBJ databases">
        <title>Comparative genomics of anhydrobiosis in the tardigrade Hypsibius dujardini.</title>
        <authorList>
            <person name="Yoshida Y."/>
            <person name="Koutsovoulos G."/>
            <person name="Laetsch D."/>
            <person name="Stevens L."/>
            <person name="Kumar S."/>
            <person name="Horikawa D."/>
            <person name="Ishino K."/>
            <person name="Komine S."/>
            <person name="Tomita M."/>
            <person name="Blaxter M."/>
            <person name="Arakawa K."/>
        </authorList>
    </citation>
    <scope>NUCLEOTIDE SEQUENCE [LARGE SCALE GENOMIC DNA]</scope>
    <source>
        <strain evidence="11">Z151</strain>
    </source>
</reference>
<dbReference type="GO" id="GO:0000139">
    <property type="term" value="C:Golgi membrane"/>
    <property type="evidence" value="ECO:0007669"/>
    <property type="project" value="UniProtKB-SubCell"/>
</dbReference>
<dbReference type="GO" id="GO:0009247">
    <property type="term" value="P:glycolipid biosynthetic process"/>
    <property type="evidence" value="ECO:0007669"/>
    <property type="project" value="InterPro"/>
</dbReference>
<dbReference type="InterPro" id="IPR009729">
    <property type="entry name" value="Gal-3-0_sulfotransfrase"/>
</dbReference>
<dbReference type="PANTHER" id="PTHR14647:SF87">
    <property type="entry name" value="PUTATIVE-RELATED"/>
    <property type="match status" value="1"/>
</dbReference>
<keyword evidence="9" id="KW-0325">Glycoprotein</keyword>
<evidence type="ECO:0000313" key="10">
    <source>
        <dbReference type="EMBL" id="OWA51513.1"/>
    </source>
</evidence>
<evidence type="ECO:0000256" key="5">
    <source>
        <dbReference type="ARBA" id="ARBA00022968"/>
    </source>
</evidence>
<evidence type="ECO:0000256" key="1">
    <source>
        <dbReference type="ARBA" id="ARBA00004323"/>
    </source>
</evidence>
<comment type="similarity">
    <text evidence="2">Belongs to the galactose-3-O-sulfotransferase family.</text>
</comment>
<evidence type="ECO:0000256" key="8">
    <source>
        <dbReference type="ARBA" id="ARBA00023136"/>
    </source>
</evidence>
<dbReference type="Pfam" id="PF06990">
    <property type="entry name" value="Gal-3-0_sulfotr"/>
    <property type="match status" value="1"/>
</dbReference>
<dbReference type="OrthoDB" id="514299at2759"/>
<gene>
    <name evidence="10" type="ORF">BV898_15992</name>
</gene>
<dbReference type="GO" id="GO:0001733">
    <property type="term" value="F:galactosylceramide sulfotransferase activity"/>
    <property type="evidence" value="ECO:0007669"/>
    <property type="project" value="InterPro"/>
</dbReference>
<dbReference type="AlphaFoldDB" id="A0A9X6RKS2"/>
<keyword evidence="4" id="KW-0812">Transmembrane</keyword>
<dbReference type="InterPro" id="IPR027417">
    <property type="entry name" value="P-loop_NTPase"/>
</dbReference>
<evidence type="ECO:0000256" key="2">
    <source>
        <dbReference type="ARBA" id="ARBA00008124"/>
    </source>
</evidence>
<proteinExistence type="inferred from homology"/>
<evidence type="ECO:0000256" key="7">
    <source>
        <dbReference type="ARBA" id="ARBA00023034"/>
    </source>
</evidence>
<dbReference type="SUPFAM" id="SSF52540">
    <property type="entry name" value="P-loop containing nucleoside triphosphate hydrolases"/>
    <property type="match status" value="1"/>
</dbReference>
<keyword evidence="5" id="KW-0735">Signal-anchor</keyword>
<accession>A0A9X6RKS2</accession>
<dbReference type="Proteomes" id="UP000192578">
    <property type="component" value="Unassembled WGS sequence"/>
</dbReference>